<evidence type="ECO:0000313" key="2">
    <source>
        <dbReference type="Proteomes" id="UP000014073"/>
    </source>
</evidence>
<sequence>MILKALYDYYNRSLLENPNSLPLYGWMNSRISFVIIIQKNGNFVRLEDNRDETGKGKIFVLPYGVHTNSITPFLFWDKCMYAIDYSKASIPLSDVESQDKKKVEKWEKSYASAHEKHLAFVSLCKKVYDNTLDEDFKAVVEFYKKNQLPLLRNDILWQQIEKDPDVNVSFKLEGAISLIASKPILSNYVEKDTSQKGICLITGNKTDIVRKVTPTPILNCKSSASLVSFQTNQGYDSYGKSQAYNAPISYEAEFAFSTAIKRLIEEKSQNKFTIGKANYTRTFLFWSSSNSDASKAMENGIFTLFAHNELEDEDPNKRIELVKNVFMSIYNGKLSANKDDKFFILGLAPNAARIAVVYWSEIPLREFAKVISQHFKDMAIIGTRKEKKPYIGLYSILESVSLEGKLSNVTPNLPEAVVKSIFQGLPYPNSLFQACIRRIRAEQSINIVRAAIIKAYLNRLNNNNKKINIMLDKENQNEGYLCGRLFAVLENLQYAANKQDSIRSNYMNAASSTPASVFPTILKLSNSHYSKLVKDKKGLAVFFDNKKKEIMAMIQDFPNALNLGDQGRFFLGYYHQKNDKEINTTEE</sequence>
<dbReference type="OrthoDB" id="9778918at2"/>
<dbReference type="CDD" id="cd09757">
    <property type="entry name" value="Cas8c_I-C"/>
    <property type="match status" value="1"/>
</dbReference>
<dbReference type="EMBL" id="ACBW01000156">
    <property type="protein sequence ID" value="EEF76900.1"/>
    <property type="molecule type" value="Genomic_DNA"/>
</dbReference>
<evidence type="ECO:0000313" key="1">
    <source>
        <dbReference type="EMBL" id="EEF76900.1"/>
    </source>
</evidence>
<keyword evidence="2" id="KW-1185">Reference proteome</keyword>
<dbReference type="HOGENOM" id="CLU_031037_0_0_10"/>
<dbReference type="eggNOG" id="ENOG502Z7WH">
    <property type="taxonomic scope" value="Bacteria"/>
</dbReference>
<dbReference type="Pfam" id="PF09709">
    <property type="entry name" value="Cas_Csd1"/>
    <property type="match status" value="1"/>
</dbReference>
<comment type="caution">
    <text evidence="1">The sequence shown here is derived from an EMBL/GenBank/DDBJ whole genome shotgun (WGS) entry which is preliminary data.</text>
</comment>
<dbReference type="AlphaFoldDB" id="S0F9X3"/>
<dbReference type="Proteomes" id="UP000014073">
    <property type="component" value="Unassembled WGS sequence"/>
</dbReference>
<reference evidence="1 2" key="1">
    <citation type="submission" date="2008-12" db="EMBL/GenBank/DDBJ databases">
        <authorList>
            <person name="Fulton L."/>
            <person name="Clifton S."/>
            <person name="Fulton B."/>
            <person name="Xu J."/>
            <person name="Minx P."/>
            <person name="Pepin K.H."/>
            <person name="Johnson M."/>
            <person name="Bhonagiri V."/>
            <person name="Nash W.E."/>
            <person name="Mardis E.R."/>
            <person name="Wilson R.K."/>
        </authorList>
    </citation>
    <scope>NUCLEOTIDE SEQUENCE [LARGE SCALE GENOMIC DNA]</scope>
    <source>
        <strain evidence="1 2">DSM 18228</strain>
    </source>
</reference>
<dbReference type="RefSeq" id="WP_008143459.1">
    <property type="nucleotide sequence ID" value="NZ_EQ973643.1"/>
</dbReference>
<dbReference type="GeneID" id="78403355"/>
<proteinExistence type="predicted"/>
<dbReference type="STRING" id="547042.BACCOPRO_02406"/>
<organism evidence="1 2">
    <name type="scientific">Phocaeicola coprophilus DSM 18228 = JCM 13818</name>
    <dbReference type="NCBI Taxonomy" id="547042"/>
    <lineage>
        <taxon>Bacteria</taxon>
        <taxon>Pseudomonadati</taxon>
        <taxon>Bacteroidota</taxon>
        <taxon>Bacteroidia</taxon>
        <taxon>Bacteroidales</taxon>
        <taxon>Bacteroidaceae</taxon>
        <taxon>Phocaeicola</taxon>
    </lineage>
</organism>
<dbReference type="NCBIfam" id="TIGR01863">
    <property type="entry name" value="cas_Csd1"/>
    <property type="match status" value="1"/>
</dbReference>
<dbReference type="InterPro" id="IPR010144">
    <property type="entry name" value="CRISPR-assoc_prot_Csd1-typ"/>
</dbReference>
<protein>
    <submittedName>
        <fullName evidence="1">CRISPR-associated protein, Csd1 family</fullName>
    </submittedName>
</protein>
<gene>
    <name evidence="1" type="primary">csd1</name>
    <name evidence="1" type="ORF">BACCOPRO_02406</name>
</gene>
<name>S0F9X3_9BACT</name>
<accession>S0F9X3</accession>